<feature type="transmembrane region" description="Helical" evidence="7">
    <location>
        <begin position="385"/>
        <end position="404"/>
    </location>
</feature>
<feature type="transmembrane region" description="Helical" evidence="7">
    <location>
        <begin position="144"/>
        <end position="166"/>
    </location>
</feature>
<dbReference type="InterPro" id="IPR020846">
    <property type="entry name" value="MFS_dom"/>
</dbReference>
<name>A0ABD4T0R9_9CYAN</name>
<dbReference type="InterPro" id="IPR011701">
    <property type="entry name" value="MFS"/>
</dbReference>
<dbReference type="CDD" id="cd17330">
    <property type="entry name" value="MFS_SLC46_TetA_like"/>
    <property type="match status" value="1"/>
</dbReference>
<feature type="transmembrane region" description="Helical" evidence="7">
    <location>
        <begin position="20"/>
        <end position="44"/>
    </location>
</feature>
<feature type="transmembrane region" description="Helical" evidence="7">
    <location>
        <begin position="264"/>
        <end position="286"/>
    </location>
</feature>
<dbReference type="SUPFAM" id="SSF103473">
    <property type="entry name" value="MFS general substrate transporter"/>
    <property type="match status" value="1"/>
</dbReference>
<comment type="subcellular location">
    <subcellularLocation>
        <location evidence="1">Cell membrane</location>
        <topology evidence="1">Multi-pass membrane protein</topology>
    </subcellularLocation>
</comment>
<comment type="similarity">
    <text evidence="2">Belongs to the major facilitator superfamily. TCR/Tet family.</text>
</comment>
<dbReference type="Pfam" id="PF07690">
    <property type="entry name" value="MFS_1"/>
    <property type="match status" value="1"/>
</dbReference>
<keyword evidence="10" id="KW-1185">Reference proteome</keyword>
<dbReference type="InterPro" id="IPR005829">
    <property type="entry name" value="Sugar_transporter_CS"/>
</dbReference>
<dbReference type="GO" id="GO:0005886">
    <property type="term" value="C:plasma membrane"/>
    <property type="evidence" value="ECO:0007669"/>
    <property type="project" value="UniProtKB-SubCell"/>
</dbReference>
<evidence type="ECO:0000256" key="6">
    <source>
        <dbReference type="ARBA" id="ARBA00023136"/>
    </source>
</evidence>
<evidence type="ECO:0000256" key="3">
    <source>
        <dbReference type="ARBA" id="ARBA00022475"/>
    </source>
</evidence>
<dbReference type="EMBL" id="JTHE03000035">
    <property type="protein sequence ID" value="MCM1982254.1"/>
    <property type="molecule type" value="Genomic_DNA"/>
</dbReference>
<organism evidence="9 10">
    <name type="scientific">Lyngbya confervoides BDU141951</name>
    <dbReference type="NCBI Taxonomy" id="1574623"/>
    <lineage>
        <taxon>Bacteria</taxon>
        <taxon>Bacillati</taxon>
        <taxon>Cyanobacteriota</taxon>
        <taxon>Cyanophyceae</taxon>
        <taxon>Oscillatoriophycideae</taxon>
        <taxon>Oscillatoriales</taxon>
        <taxon>Microcoleaceae</taxon>
        <taxon>Lyngbya</taxon>
    </lineage>
</organism>
<feature type="transmembrane region" description="Helical" evidence="7">
    <location>
        <begin position="87"/>
        <end position="106"/>
    </location>
</feature>
<dbReference type="InterPro" id="IPR036259">
    <property type="entry name" value="MFS_trans_sf"/>
</dbReference>
<dbReference type="Proteomes" id="UP000031561">
    <property type="component" value="Unassembled WGS sequence"/>
</dbReference>
<dbReference type="InterPro" id="IPR001958">
    <property type="entry name" value="Tet-R_TetA/multi-R_MdtG-like"/>
</dbReference>
<dbReference type="PROSITE" id="PS50850">
    <property type="entry name" value="MFS"/>
    <property type="match status" value="1"/>
</dbReference>
<dbReference type="PRINTS" id="PR01035">
    <property type="entry name" value="TCRTETA"/>
</dbReference>
<evidence type="ECO:0000256" key="5">
    <source>
        <dbReference type="ARBA" id="ARBA00022989"/>
    </source>
</evidence>
<keyword evidence="3" id="KW-1003">Cell membrane</keyword>
<evidence type="ECO:0000256" key="4">
    <source>
        <dbReference type="ARBA" id="ARBA00022692"/>
    </source>
</evidence>
<keyword evidence="5 7" id="KW-1133">Transmembrane helix</keyword>
<dbReference type="PANTHER" id="PTHR43124">
    <property type="entry name" value="PURINE EFFLUX PUMP PBUE"/>
    <property type="match status" value="1"/>
</dbReference>
<reference evidence="9 10" key="1">
    <citation type="journal article" date="2015" name="Genome Announc.">
        <title>Draft Genome Sequence of Filamentous Marine Cyanobacterium Lyngbya confervoides Strain BDU141951.</title>
        <authorList>
            <person name="Chandrababunaidu M.M."/>
            <person name="Sen D."/>
            <person name="Tripathy S."/>
        </authorList>
    </citation>
    <scope>NUCLEOTIDE SEQUENCE [LARGE SCALE GENOMIC DNA]</scope>
    <source>
        <strain evidence="9 10">BDU141951</strain>
    </source>
</reference>
<dbReference type="RefSeq" id="WP_166280828.1">
    <property type="nucleotide sequence ID" value="NZ_JTHE03000035.1"/>
</dbReference>
<feature type="transmembrane region" description="Helical" evidence="7">
    <location>
        <begin position="231"/>
        <end position="252"/>
    </location>
</feature>
<evidence type="ECO:0000313" key="10">
    <source>
        <dbReference type="Proteomes" id="UP000031561"/>
    </source>
</evidence>
<gene>
    <name evidence="9" type="ORF">QQ91_0005355</name>
</gene>
<feature type="transmembrane region" description="Helical" evidence="7">
    <location>
        <begin position="178"/>
        <end position="200"/>
    </location>
</feature>
<evidence type="ECO:0000259" key="8">
    <source>
        <dbReference type="PROSITE" id="PS50850"/>
    </source>
</evidence>
<dbReference type="PROSITE" id="PS00216">
    <property type="entry name" value="SUGAR_TRANSPORT_1"/>
    <property type="match status" value="1"/>
</dbReference>
<dbReference type="AlphaFoldDB" id="A0ABD4T0R9"/>
<protein>
    <submittedName>
        <fullName evidence="9">MFS transporter</fullName>
    </submittedName>
</protein>
<evidence type="ECO:0000256" key="2">
    <source>
        <dbReference type="ARBA" id="ARBA00007520"/>
    </source>
</evidence>
<dbReference type="PANTHER" id="PTHR43124:SF3">
    <property type="entry name" value="CHLORAMPHENICOL EFFLUX PUMP RV0191"/>
    <property type="match status" value="1"/>
</dbReference>
<evidence type="ECO:0000313" key="9">
    <source>
        <dbReference type="EMBL" id="MCM1982254.1"/>
    </source>
</evidence>
<feature type="domain" description="Major facilitator superfamily (MFS) profile" evidence="8">
    <location>
        <begin position="21"/>
        <end position="409"/>
    </location>
</feature>
<sequence length="412" mass="43643">MTSNPIQGGAAASANPKLPLGFWIMVFIAFINAVGFTIIIPTLYPLAKQFQLTDFEASLLSTAYAGSQFLATPVLGRLSDRLGRKPLLILSLLGTVAANLLASLTPIAWPLFAARILDGLTGGNTSIAQAVVSDLTSPAQRARAFGLFGGIFRLGFVVGPALSYFAQSLPPIPGVSSLGMSFIVSAAMALLAALFTLLLLPETAQQTEPFQLRWQDFGLAKVFRAARHPNLGPIFILTFLNGGTFTIFTFAFQPFFLNVLNQDAKALAVVFAAIGILGFIAQAFLLEPLRQKLSLQRVLVTSLGLRGLIFLAIPTFPTLAGFTAIILPFGIINAFPMPIIDTLLSLRADEKQQGEALGINSSYLNISNALGPAVGGFLVGLGYQVPFWTAGALTLLTAGFSLSLKPTPQSPA</sequence>
<proteinExistence type="inferred from homology"/>
<dbReference type="InterPro" id="IPR050189">
    <property type="entry name" value="MFS_Efflux_Transporters"/>
</dbReference>
<evidence type="ECO:0000256" key="7">
    <source>
        <dbReference type="SAM" id="Phobius"/>
    </source>
</evidence>
<evidence type="ECO:0000256" key="1">
    <source>
        <dbReference type="ARBA" id="ARBA00004651"/>
    </source>
</evidence>
<comment type="caution">
    <text evidence="9">The sequence shown here is derived from an EMBL/GenBank/DDBJ whole genome shotgun (WGS) entry which is preliminary data.</text>
</comment>
<keyword evidence="6 7" id="KW-0472">Membrane</keyword>
<keyword evidence="4 7" id="KW-0812">Transmembrane</keyword>
<dbReference type="Gene3D" id="1.20.1250.20">
    <property type="entry name" value="MFS general substrate transporter like domains"/>
    <property type="match status" value="1"/>
</dbReference>
<accession>A0ABD4T0R9</accession>